<comment type="similarity">
    <text evidence="2">Belongs to the DegT/DnrJ/EryC1 family.</text>
</comment>
<proteinExistence type="inferred from homology"/>
<evidence type="ECO:0000313" key="3">
    <source>
        <dbReference type="EMBL" id="QXN94739.1"/>
    </source>
</evidence>
<keyword evidence="3" id="KW-0032">Aminotransferase</keyword>
<gene>
    <name evidence="3" type="ORF">KV110_17820</name>
</gene>
<organism evidence="3 4">
    <name type="scientific">Nocardia iowensis</name>
    <dbReference type="NCBI Taxonomy" id="204891"/>
    <lineage>
        <taxon>Bacteria</taxon>
        <taxon>Bacillati</taxon>
        <taxon>Actinomycetota</taxon>
        <taxon>Actinomycetes</taxon>
        <taxon>Mycobacteriales</taxon>
        <taxon>Nocardiaceae</taxon>
        <taxon>Nocardia</taxon>
    </lineage>
</organism>
<protein>
    <submittedName>
        <fullName evidence="3">DegT/DnrJ/EryC1/StrS family aminotransferase</fullName>
    </submittedName>
</protein>
<dbReference type="Pfam" id="PF01041">
    <property type="entry name" value="DegT_DnrJ_EryC1"/>
    <property type="match status" value="1"/>
</dbReference>
<dbReference type="EMBL" id="CP078145">
    <property type="protein sequence ID" value="QXN94739.1"/>
    <property type="molecule type" value="Genomic_DNA"/>
</dbReference>
<name>A0ABX8RYI8_NOCIO</name>
<dbReference type="CDD" id="cd00616">
    <property type="entry name" value="AHBA_syn"/>
    <property type="match status" value="1"/>
</dbReference>
<dbReference type="GO" id="GO:0008483">
    <property type="term" value="F:transaminase activity"/>
    <property type="evidence" value="ECO:0007669"/>
    <property type="project" value="UniProtKB-KW"/>
</dbReference>
<reference evidence="3 4" key="1">
    <citation type="submission" date="2021-07" db="EMBL/GenBank/DDBJ databases">
        <title>Whole Genome Sequence of Nocardia Iowensis.</title>
        <authorList>
            <person name="Lamm A."/>
            <person name="Collins-Fairclough A.M."/>
            <person name="Bunk B."/>
            <person name="Sproer C."/>
        </authorList>
    </citation>
    <scope>NUCLEOTIDE SEQUENCE [LARGE SCALE GENOMIC DNA]</scope>
    <source>
        <strain evidence="3 4">NRRL 5646</strain>
    </source>
</reference>
<evidence type="ECO:0000256" key="2">
    <source>
        <dbReference type="RuleBase" id="RU004508"/>
    </source>
</evidence>
<dbReference type="PANTHER" id="PTHR30244">
    <property type="entry name" value="TRANSAMINASE"/>
    <property type="match status" value="1"/>
</dbReference>
<dbReference type="RefSeq" id="WP_218477391.1">
    <property type="nucleotide sequence ID" value="NZ_BAABJN010000004.1"/>
</dbReference>
<sequence length="377" mass="40693">MTTSESVSRNAAPFLHGPEFAAMAEALRAGQYGHNTATEAFEAELAEFLGVPEVVSVNSCTAALHLSLLLAGVGPGDEVVVPSQTFCATIQAILMAGAQPRFADIDAGTLCVDTTTVRAALTPRTRAVVPVLYGGRAVDLHEIRDELNDLGITMIEDAAHAFGSRLGSDLVGTDGALTCFSFGPIKNLTCIEGGALIPRDPDEAERARALRLMGVTQPQAARIRTTDYQVHGPGWRYHLSAVHAAVGRVQLAHFPAIEKKRKALWRAYARELTALDKVGLVDVDVDRSVPFNCVVRIPHRDQVFATMRDLNIGVGVHYPPNHTQPAFSAWYRPLPLTEATATEIMSLPFHPAMTEHDVDHVASVLEQAVRVAESEKL</sequence>
<dbReference type="PANTHER" id="PTHR30244:SF34">
    <property type="entry name" value="DTDP-4-AMINO-4,6-DIDEOXYGALACTOSE TRANSAMINASE"/>
    <property type="match status" value="1"/>
</dbReference>
<comment type="cofactor">
    <cofactor evidence="1">
        <name>pyridoxal 5'-phosphate</name>
        <dbReference type="ChEBI" id="CHEBI:597326"/>
    </cofactor>
</comment>
<keyword evidence="2" id="KW-0663">Pyridoxal phosphate</keyword>
<evidence type="ECO:0000313" key="4">
    <source>
        <dbReference type="Proteomes" id="UP000694257"/>
    </source>
</evidence>
<dbReference type="PIRSF" id="PIRSF000390">
    <property type="entry name" value="PLP_StrS"/>
    <property type="match status" value="1"/>
</dbReference>
<dbReference type="InterPro" id="IPR000653">
    <property type="entry name" value="DegT/StrS_aminotransferase"/>
</dbReference>
<keyword evidence="3" id="KW-0808">Transferase</keyword>
<evidence type="ECO:0000256" key="1">
    <source>
        <dbReference type="ARBA" id="ARBA00001933"/>
    </source>
</evidence>
<dbReference type="Proteomes" id="UP000694257">
    <property type="component" value="Chromosome"/>
</dbReference>
<keyword evidence="4" id="KW-1185">Reference proteome</keyword>
<accession>A0ABX8RYI8</accession>